<accession>A0A8J2K6G3</accession>
<evidence type="ECO:0000313" key="6">
    <source>
        <dbReference type="Proteomes" id="UP000708208"/>
    </source>
</evidence>
<dbReference type="GO" id="GO:0050660">
    <property type="term" value="F:flavin adenine dinucleotide binding"/>
    <property type="evidence" value="ECO:0007669"/>
    <property type="project" value="InterPro"/>
</dbReference>
<keyword evidence="6" id="KW-1185">Reference proteome</keyword>
<dbReference type="PROSITE" id="PS51257">
    <property type="entry name" value="PROKAR_LIPOPROTEIN"/>
    <property type="match status" value="1"/>
</dbReference>
<dbReference type="PROSITE" id="PS00624">
    <property type="entry name" value="GMC_OXRED_2"/>
    <property type="match status" value="1"/>
</dbReference>
<dbReference type="InterPro" id="IPR000172">
    <property type="entry name" value="GMC_OxRdtase_N"/>
</dbReference>
<keyword evidence="3" id="KW-0274">FAD</keyword>
<dbReference type="PANTHER" id="PTHR11552">
    <property type="entry name" value="GLUCOSE-METHANOL-CHOLINE GMC OXIDOREDUCTASE"/>
    <property type="match status" value="1"/>
</dbReference>
<dbReference type="Pfam" id="PF13450">
    <property type="entry name" value="NAD_binding_8"/>
    <property type="match status" value="1"/>
</dbReference>
<evidence type="ECO:0000259" key="4">
    <source>
        <dbReference type="PROSITE" id="PS00624"/>
    </source>
</evidence>
<sequence>MTAKRIFECVPAVYFEEEFDFIIVGAGTAGCILARRLSVRNFKVLLLEAGGDPPPPENVPNLGDQMKFIPSIHWMYGSTQQRNAALDTNGIIAGSGENYKGMFPLIGRTGIAHRKGGLMHVVSTNFTFNEDLWYSAGRELGYKVKVDPNSPLQEGFSSAEYNRQKGRRVSTYSAYVKPIEIKWPKLTVRRYSVVSEILIKGKRAVGVLYYQHDVPKAAFVSKEVILSAGAYLSPIILIRSGIGPKEQVQAINKPLVVDLPVGQSMQDHVIVKLPPIQVQDKSFFKYSLNNLDFGQFTNFVATGEGFLSSFSVLQEAYVPSERAAQIDQHSDWPDIQLYFRQNYADNEDVMNCDVNLNRPKSRGVITINASNPDSSLESQLLPVIDYNFFSDESDYDVIIEGIQLCKQIIEQTTPFRKIGAKFNWNAIPSQCGKFRNTRNYWKCFIRYRASTNNHVTSTNRMGKVDDPHAVVDSKLRVRGLTGLRVVDASVIPAVPNGNINAPIMMVAEKAASEIAQNYGRKHSRDTLY</sequence>
<dbReference type="OrthoDB" id="7777022at2759"/>
<evidence type="ECO:0000313" key="5">
    <source>
        <dbReference type="EMBL" id="CAG7734018.1"/>
    </source>
</evidence>
<organism evidence="5 6">
    <name type="scientific">Allacma fusca</name>
    <dbReference type="NCBI Taxonomy" id="39272"/>
    <lineage>
        <taxon>Eukaryota</taxon>
        <taxon>Metazoa</taxon>
        <taxon>Ecdysozoa</taxon>
        <taxon>Arthropoda</taxon>
        <taxon>Hexapoda</taxon>
        <taxon>Collembola</taxon>
        <taxon>Symphypleona</taxon>
        <taxon>Sminthuridae</taxon>
        <taxon>Allacma</taxon>
    </lineage>
</organism>
<dbReference type="EMBL" id="CAJVCH010260946">
    <property type="protein sequence ID" value="CAG7734018.1"/>
    <property type="molecule type" value="Genomic_DNA"/>
</dbReference>
<name>A0A8J2K6G3_9HEXA</name>
<dbReference type="AlphaFoldDB" id="A0A8J2K6G3"/>
<dbReference type="Proteomes" id="UP000708208">
    <property type="component" value="Unassembled WGS sequence"/>
</dbReference>
<reference evidence="5" key="1">
    <citation type="submission" date="2021-06" db="EMBL/GenBank/DDBJ databases">
        <authorList>
            <person name="Hodson N. C."/>
            <person name="Mongue J. A."/>
            <person name="Jaron S. K."/>
        </authorList>
    </citation>
    <scope>NUCLEOTIDE SEQUENCE</scope>
</reference>
<evidence type="ECO:0000256" key="2">
    <source>
        <dbReference type="ARBA" id="ARBA00022630"/>
    </source>
</evidence>
<dbReference type="PIRSF" id="PIRSF000137">
    <property type="entry name" value="Alcohol_oxidase"/>
    <property type="match status" value="1"/>
</dbReference>
<proteinExistence type="predicted"/>
<protein>
    <recommendedName>
        <fullName evidence="4">Glucose-methanol-choline oxidoreductase N-terminal domain-containing protein</fullName>
    </recommendedName>
</protein>
<keyword evidence="2" id="KW-0285">Flavoprotein</keyword>
<gene>
    <name evidence="5" type="ORF">AFUS01_LOCUS22428</name>
</gene>
<comment type="caution">
    <text evidence="5">The sequence shown here is derived from an EMBL/GenBank/DDBJ whole genome shotgun (WGS) entry which is preliminary data.</text>
</comment>
<evidence type="ECO:0000256" key="3">
    <source>
        <dbReference type="ARBA" id="ARBA00022827"/>
    </source>
</evidence>
<feature type="domain" description="Glucose-methanol-choline oxidoreductase N-terminal" evidence="4">
    <location>
        <begin position="229"/>
        <end position="243"/>
    </location>
</feature>
<evidence type="ECO:0000256" key="1">
    <source>
        <dbReference type="ARBA" id="ARBA00001974"/>
    </source>
</evidence>
<dbReference type="Pfam" id="PF05199">
    <property type="entry name" value="GMC_oxred_C"/>
    <property type="match status" value="1"/>
</dbReference>
<dbReference type="InterPro" id="IPR007867">
    <property type="entry name" value="GMC_OxRtase_C"/>
</dbReference>
<dbReference type="InterPro" id="IPR012132">
    <property type="entry name" value="GMC_OxRdtase"/>
</dbReference>
<dbReference type="PANTHER" id="PTHR11552:SF147">
    <property type="entry name" value="CHOLINE DEHYDROGENASE, MITOCHONDRIAL"/>
    <property type="match status" value="1"/>
</dbReference>
<comment type="cofactor">
    <cofactor evidence="1">
        <name>FAD</name>
        <dbReference type="ChEBI" id="CHEBI:57692"/>
    </cofactor>
</comment>
<dbReference type="GO" id="GO:0016614">
    <property type="term" value="F:oxidoreductase activity, acting on CH-OH group of donors"/>
    <property type="evidence" value="ECO:0007669"/>
    <property type="project" value="InterPro"/>
</dbReference>
<dbReference type="Pfam" id="PF00732">
    <property type="entry name" value="GMC_oxred_N"/>
    <property type="match status" value="1"/>
</dbReference>